<evidence type="ECO:0000313" key="1">
    <source>
        <dbReference type="EMBL" id="SHG13292.1"/>
    </source>
</evidence>
<reference evidence="2" key="1">
    <citation type="submission" date="2016-11" db="EMBL/GenBank/DDBJ databases">
        <authorList>
            <person name="Varghese N."/>
            <person name="Submissions S."/>
        </authorList>
    </citation>
    <scope>NUCLEOTIDE SEQUENCE [LARGE SCALE GENOMIC DNA]</scope>
    <source>
        <strain evidence="2">DSM 16990</strain>
    </source>
</reference>
<proteinExistence type="predicted"/>
<accession>A0A1M5HBW8</accession>
<organism evidence="1 2">
    <name type="scientific">Pedobacter caeni</name>
    <dbReference type="NCBI Taxonomy" id="288992"/>
    <lineage>
        <taxon>Bacteria</taxon>
        <taxon>Pseudomonadati</taxon>
        <taxon>Bacteroidota</taxon>
        <taxon>Sphingobacteriia</taxon>
        <taxon>Sphingobacteriales</taxon>
        <taxon>Sphingobacteriaceae</taxon>
        <taxon>Pedobacter</taxon>
    </lineage>
</organism>
<evidence type="ECO:0008006" key="3">
    <source>
        <dbReference type="Google" id="ProtNLM"/>
    </source>
</evidence>
<sequence>MKIQNYTLLLLLFLFSCKKDSPVVPTPEVIPGKSSEKKITAFKFSTITPEAIGIIDETAKKIAINVPYGTTITAMKPVISVSDKATVNNAEAADFSKIVVYKVTAEDGTTQEYEVTTTSSNPKFSIETYTGPVELEAGNGYFLLKGKGFGTDASKIEVILTNRTTLVKTTMPSLLLLNDTSIGLTIPETLAFGTYSVQLVINGEAVPVPVTLTIVQAAPILESLSSASLAQSETLTINGRFFATGNTLSIIFKSKTTGTIYTINNPGTDIVATSTKLAVKLTNIPGGTYTVQVKSNEKVSATKDVEVIAPVASTLKILRIRQSTHTNGYGFYPGEGMRIIANFIFYTEKPSIIFSPLTGITQYLIKGSISSGSMDETTIDLEIRASIPKGKYKIYIESNGRTSDLYDQIIEIL</sequence>
<dbReference type="STRING" id="288992.SAMN04488522_104589"/>
<dbReference type="Gene3D" id="2.60.40.2340">
    <property type="match status" value="1"/>
</dbReference>
<keyword evidence="2" id="KW-1185">Reference proteome</keyword>
<protein>
    <recommendedName>
        <fullName evidence="3">IPT/TIG domain-containing protein</fullName>
    </recommendedName>
</protein>
<gene>
    <name evidence="1" type="ORF">SAMN04488522_104589</name>
</gene>
<name>A0A1M5HBW8_9SPHI</name>
<dbReference type="EMBL" id="FQUQ01000004">
    <property type="protein sequence ID" value="SHG13292.1"/>
    <property type="molecule type" value="Genomic_DNA"/>
</dbReference>
<dbReference type="InterPro" id="IPR013783">
    <property type="entry name" value="Ig-like_fold"/>
</dbReference>
<dbReference type="AlphaFoldDB" id="A0A1M5HBW8"/>
<dbReference type="Proteomes" id="UP000184287">
    <property type="component" value="Unassembled WGS sequence"/>
</dbReference>
<dbReference type="PROSITE" id="PS51257">
    <property type="entry name" value="PROKAR_LIPOPROTEIN"/>
    <property type="match status" value="1"/>
</dbReference>
<dbReference type="RefSeq" id="WP_073233251.1">
    <property type="nucleotide sequence ID" value="NZ_FQUQ01000004.1"/>
</dbReference>
<dbReference type="OrthoDB" id="677497at2"/>
<evidence type="ECO:0000313" key="2">
    <source>
        <dbReference type="Proteomes" id="UP000184287"/>
    </source>
</evidence>
<dbReference type="Gene3D" id="2.60.40.10">
    <property type="entry name" value="Immunoglobulins"/>
    <property type="match status" value="1"/>
</dbReference>